<evidence type="ECO:0000313" key="7">
    <source>
        <dbReference type="EMBL" id="ORJ26375.1"/>
    </source>
</evidence>
<dbReference type="InterPro" id="IPR000524">
    <property type="entry name" value="Tscrpt_reg_HTH_GntR"/>
</dbReference>
<accession>A0A1X0WHV2</accession>
<dbReference type="Gene3D" id="3.90.1150.10">
    <property type="entry name" value="Aspartate Aminotransferase, domain 1"/>
    <property type="match status" value="1"/>
</dbReference>
<dbReference type="InterPro" id="IPR036388">
    <property type="entry name" value="WH-like_DNA-bd_sf"/>
</dbReference>
<evidence type="ECO:0000256" key="1">
    <source>
        <dbReference type="ARBA" id="ARBA00005384"/>
    </source>
</evidence>
<evidence type="ECO:0000259" key="6">
    <source>
        <dbReference type="PROSITE" id="PS50949"/>
    </source>
</evidence>
<comment type="caution">
    <text evidence="7">The sequence shown here is derived from an EMBL/GenBank/DDBJ whole genome shotgun (WGS) entry which is preliminary data.</text>
</comment>
<dbReference type="CDD" id="cd00609">
    <property type="entry name" value="AAT_like"/>
    <property type="match status" value="1"/>
</dbReference>
<dbReference type="SMART" id="SM00345">
    <property type="entry name" value="HTH_GNTR"/>
    <property type="match status" value="1"/>
</dbReference>
<dbReference type="PANTHER" id="PTHR46577:SF1">
    <property type="entry name" value="HTH-TYPE TRANSCRIPTIONAL REGULATORY PROTEIN GABR"/>
    <property type="match status" value="1"/>
</dbReference>
<dbReference type="Gene3D" id="3.40.640.10">
    <property type="entry name" value="Type I PLP-dependent aspartate aminotransferase-like (Major domain)"/>
    <property type="match status" value="1"/>
</dbReference>
<comment type="similarity">
    <text evidence="1">In the C-terminal section; belongs to the class-I pyridoxal-phosphate-dependent aminotransferase family.</text>
</comment>
<dbReference type="InterPro" id="IPR036390">
    <property type="entry name" value="WH_DNA-bd_sf"/>
</dbReference>
<dbReference type="Proteomes" id="UP000192536">
    <property type="component" value="Unassembled WGS sequence"/>
</dbReference>
<dbReference type="CDD" id="cd07377">
    <property type="entry name" value="WHTH_GntR"/>
    <property type="match status" value="1"/>
</dbReference>
<dbReference type="STRING" id="1646377.BS640_05915"/>
<dbReference type="InterPro" id="IPR004839">
    <property type="entry name" value="Aminotransferase_I/II_large"/>
</dbReference>
<dbReference type="Gene3D" id="1.10.10.10">
    <property type="entry name" value="Winged helix-like DNA-binding domain superfamily/Winged helix DNA-binding domain"/>
    <property type="match status" value="1"/>
</dbReference>
<organism evidence="7 8">
    <name type="scientific">Rouxiella badensis</name>
    <dbReference type="NCBI Taxonomy" id="1646377"/>
    <lineage>
        <taxon>Bacteria</taxon>
        <taxon>Pseudomonadati</taxon>
        <taxon>Pseudomonadota</taxon>
        <taxon>Gammaproteobacteria</taxon>
        <taxon>Enterobacterales</taxon>
        <taxon>Yersiniaceae</taxon>
        <taxon>Rouxiella</taxon>
    </lineage>
</organism>
<keyword evidence="3" id="KW-0805">Transcription regulation</keyword>
<dbReference type="AlphaFoldDB" id="A0A1X0WHV2"/>
<dbReference type="Pfam" id="PF00392">
    <property type="entry name" value="GntR"/>
    <property type="match status" value="1"/>
</dbReference>
<dbReference type="InterPro" id="IPR015424">
    <property type="entry name" value="PyrdxlP-dep_Trfase"/>
</dbReference>
<dbReference type="SUPFAM" id="SSF46785">
    <property type="entry name" value="Winged helix' DNA-binding domain"/>
    <property type="match status" value="1"/>
</dbReference>
<evidence type="ECO:0000256" key="2">
    <source>
        <dbReference type="ARBA" id="ARBA00022898"/>
    </source>
</evidence>
<dbReference type="InterPro" id="IPR015421">
    <property type="entry name" value="PyrdxlP-dep_Trfase_major"/>
</dbReference>
<dbReference type="GO" id="GO:0003677">
    <property type="term" value="F:DNA binding"/>
    <property type="evidence" value="ECO:0007669"/>
    <property type="project" value="UniProtKB-KW"/>
</dbReference>
<evidence type="ECO:0000256" key="3">
    <source>
        <dbReference type="ARBA" id="ARBA00023015"/>
    </source>
</evidence>
<evidence type="ECO:0000313" key="8">
    <source>
        <dbReference type="Proteomes" id="UP000192536"/>
    </source>
</evidence>
<evidence type="ECO:0000256" key="4">
    <source>
        <dbReference type="ARBA" id="ARBA00023125"/>
    </source>
</evidence>
<name>A0A1X0WHV2_9GAMM</name>
<dbReference type="RefSeq" id="WP_017490040.1">
    <property type="nucleotide sequence ID" value="NZ_CAUQAZ010000073.1"/>
</dbReference>
<dbReference type="GeneID" id="93565508"/>
<feature type="domain" description="HTH gntR-type" evidence="6">
    <location>
        <begin position="1"/>
        <end position="69"/>
    </location>
</feature>
<dbReference type="EMBL" id="MRWE01000007">
    <property type="protein sequence ID" value="ORJ26375.1"/>
    <property type="molecule type" value="Genomic_DNA"/>
</dbReference>
<dbReference type="InterPro" id="IPR015422">
    <property type="entry name" value="PyrdxlP-dep_Trfase_small"/>
</dbReference>
<keyword evidence="4" id="KW-0238">DNA-binding</keyword>
<dbReference type="GO" id="GO:0030170">
    <property type="term" value="F:pyridoxal phosphate binding"/>
    <property type="evidence" value="ECO:0007669"/>
    <property type="project" value="InterPro"/>
</dbReference>
<dbReference type="GO" id="GO:0003700">
    <property type="term" value="F:DNA-binding transcription factor activity"/>
    <property type="evidence" value="ECO:0007669"/>
    <property type="project" value="InterPro"/>
</dbReference>
<dbReference type="SUPFAM" id="SSF53383">
    <property type="entry name" value="PLP-dependent transferases"/>
    <property type="match status" value="1"/>
</dbReference>
<dbReference type="PANTHER" id="PTHR46577">
    <property type="entry name" value="HTH-TYPE TRANSCRIPTIONAL REGULATORY PROTEIN GABR"/>
    <property type="match status" value="1"/>
</dbReference>
<keyword evidence="5" id="KW-0804">Transcription</keyword>
<gene>
    <name evidence="7" type="ORF">BS640_05915</name>
</gene>
<sequence>MNRYEHLANVLGERIEQGLYPSGQRLPSVRMLSNEHGVSVSTVQQAYRMLEDRLLVEARPKSGYFVSASKRLPGLPAVCRTPQRPVDISQWDQVLAQITSRVIPGMIALGGGTPDLTLPSLRPLSRALVKVAQRTDLSALYYDLIDGSKELRDQIARLMIDSGSSIDAENLVITTGCHEALSIAIRSVCEFGDIVAVDSPSFHGAMQTLKGFGMKALEIPTDPVTGISIEALEMALEQWPIKAIQLTPNCNNPLGYNMPDERKKALLRLAQCYDIAIIEDDVYGDLAYQYPRPATIYSFDDDGRVLLCSSFSKTLAPGLRMGWIAPGRYRDRALHMKYIGTGASATHPQLAIADFIKEGYYQTHLRRIRQQYQQNLCVMTDWVIRYFPEGVRVSRPQGGFLLWVELDEKIDTQKLNRLLEPEKIQISVGSIFSASGKYRNCLRLNYSQLDEKIHEPAIKRVGEVIHQMMENG</sequence>
<keyword evidence="2" id="KW-0663">Pyridoxal phosphate</keyword>
<dbReference type="InterPro" id="IPR051446">
    <property type="entry name" value="HTH_trans_reg/aminotransferase"/>
</dbReference>
<dbReference type="Pfam" id="PF00155">
    <property type="entry name" value="Aminotran_1_2"/>
    <property type="match status" value="1"/>
</dbReference>
<evidence type="ECO:0000256" key="5">
    <source>
        <dbReference type="ARBA" id="ARBA00023163"/>
    </source>
</evidence>
<dbReference type="PROSITE" id="PS50949">
    <property type="entry name" value="HTH_GNTR"/>
    <property type="match status" value="1"/>
</dbReference>
<proteinExistence type="inferred from homology"/>
<protein>
    <submittedName>
        <fullName evidence="7">GntR family transcriptional regulator</fullName>
    </submittedName>
</protein>
<keyword evidence="8" id="KW-1185">Reference proteome</keyword>
<reference evidence="7 8" key="1">
    <citation type="journal article" date="2017" name="Int. J. Syst. Evol. Microbiol.">
        <title>Rouxiella badensis sp. nov. and Rouxiella silvae sp. nov. isolated from peat bog soil in Germany and emendation of the genus description.</title>
        <authorList>
            <person name="Le Fleche-Mateos A."/>
            <person name="Kugler J.H."/>
            <person name="Hansen S.H."/>
            <person name="Syldatk C."/>
            <person name="Hausmann R."/>
            <person name="Lomprez F."/>
            <person name="Vandenbogaert M."/>
            <person name="Manuguerra J.C."/>
            <person name="Grimont P.A."/>
        </authorList>
    </citation>
    <scope>NUCLEOTIDE SEQUENCE [LARGE SCALE GENOMIC DNA]</scope>
    <source>
        <strain evidence="7 8">DSM 100043</strain>
    </source>
</reference>